<dbReference type="Proteomes" id="UP000014411">
    <property type="component" value="Unassembled WGS sequence"/>
</dbReference>
<dbReference type="EMBL" id="AEYE02000017">
    <property type="protein sequence ID" value="EPE97100.1"/>
    <property type="molecule type" value="Genomic_DNA"/>
</dbReference>
<organism evidence="1 2">
    <name type="scientific">Rhizobium grahamii CCGE 502</name>
    <dbReference type="NCBI Taxonomy" id="990285"/>
    <lineage>
        <taxon>Bacteria</taxon>
        <taxon>Pseudomonadati</taxon>
        <taxon>Pseudomonadota</taxon>
        <taxon>Alphaproteobacteria</taxon>
        <taxon>Hyphomicrobiales</taxon>
        <taxon>Rhizobiaceae</taxon>
        <taxon>Rhizobium/Agrobacterium group</taxon>
        <taxon>Rhizobium</taxon>
    </lineage>
</organism>
<evidence type="ECO:0000313" key="1">
    <source>
        <dbReference type="EMBL" id="EPE97100.1"/>
    </source>
</evidence>
<sequence length="68" mass="7629">MATDQGQLVVAIIESLESIHEPLPLVSPVENTKKSGFLMLQYAANLDCRGVEAFNLIELYQCHIRRLT</sequence>
<dbReference type="AlphaFoldDB" id="S3HGB8"/>
<comment type="caution">
    <text evidence="1">The sequence shown here is derived from an EMBL/GenBank/DDBJ whole genome shotgun (WGS) entry which is preliminary data.</text>
</comment>
<protein>
    <submittedName>
        <fullName evidence="1">Uncharacterized protein</fullName>
    </submittedName>
</protein>
<reference evidence="1 2" key="1">
    <citation type="journal article" date="2012" name="J. Bacteriol.">
        <title>Genome sequence of Rhizobium grahamii CCGE502, a broad-host-range symbiont with low nodulation competitiveness in Phaseolus vulgaris.</title>
        <authorList>
            <person name="Althabegoiti M.J."/>
            <person name="Lozano L."/>
            <person name="Torres-Tejerizo G."/>
            <person name="Ormeno-Orrillo E."/>
            <person name="Rogel M.A."/>
            <person name="Gonzalez V."/>
            <person name="Martinez-Romero E."/>
        </authorList>
    </citation>
    <scope>NUCLEOTIDE SEQUENCE [LARGE SCALE GENOMIC DNA]</scope>
    <source>
        <strain evidence="1 2">CCGE 502</strain>
    </source>
</reference>
<proteinExistence type="predicted"/>
<evidence type="ECO:0000313" key="2">
    <source>
        <dbReference type="Proteomes" id="UP000014411"/>
    </source>
</evidence>
<gene>
    <name evidence="1" type="ORF">RGCCGE502_17100</name>
</gene>
<accession>S3HGB8</accession>
<name>S3HGB8_9HYPH</name>
<keyword evidence="2" id="KW-1185">Reference proteome</keyword>
<dbReference type="HOGENOM" id="CLU_2791078_0_0_5"/>